<keyword evidence="2" id="KW-1185">Reference proteome</keyword>
<dbReference type="RefSeq" id="XP_066715145.1">
    <property type="nucleotide sequence ID" value="XM_066859658.1"/>
</dbReference>
<dbReference type="EMBL" id="JAQQWL010000008">
    <property type="protein sequence ID" value="KAK8061883.1"/>
    <property type="molecule type" value="Genomic_DNA"/>
</dbReference>
<organism evidence="1 2">
    <name type="scientific">Apiospora phragmitis</name>
    <dbReference type="NCBI Taxonomy" id="2905665"/>
    <lineage>
        <taxon>Eukaryota</taxon>
        <taxon>Fungi</taxon>
        <taxon>Dikarya</taxon>
        <taxon>Ascomycota</taxon>
        <taxon>Pezizomycotina</taxon>
        <taxon>Sordariomycetes</taxon>
        <taxon>Xylariomycetidae</taxon>
        <taxon>Amphisphaeriales</taxon>
        <taxon>Apiosporaceae</taxon>
        <taxon>Apiospora</taxon>
    </lineage>
</organism>
<reference evidence="1 2" key="1">
    <citation type="submission" date="2023-01" db="EMBL/GenBank/DDBJ databases">
        <title>Analysis of 21 Apiospora genomes using comparative genomics revels a genus with tremendous synthesis potential of carbohydrate active enzymes and secondary metabolites.</title>
        <authorList>
            <person name="Sorensen T."/>
        </authorList>
    </citation>
    <scope>NUCLEOTIDE SEQUENCE [LARGE SCALE GENOMIC DNA]</scope>
    <source>
        <strain evidence="1 2">CBS 135458</strain>
    </source>
</reference>
<sequence>MFLQGSKILVHNWRALKADVRQSLEREGRSRQNCYELEKKARHLLRYMHDLTHLCAGSNGQNVDSRRRQSRLSVYATLPGQETLPLPGEAGGPAAAILRMELIITLDADCTDDAGQTSGSSDQGVDSEAEAITECSVGNLGKFTEEEAANAVFSPSGPLISTCMPIGPHSIVREGGK</sequence>
<gene>
    <name evidence="1" type="ORF">PG994_008249</name>
</gene>
<protein>
    <submittedName>
        <fullName evidence="1">Uncharacterized protein</fullName>
    </submittedName>
</protein>
<proteinExistence type="predicted"/>
<comment type="caution">
    <text evidence="1">The sequence shown here is derived from an EMBL/GenBank/DDBJ whole genome shotgun (WGS) entry which is preliminary data.</text>
</comment>
<dbReference type="GeneID" id="92092721"/>
<dbReference type="Proteomes" id="UP001480595">
    <property type="component" value="Unassembled WGS sequence"/>
</dbReference>
<accession>A0ABR1USI6</accession>
<evidence type="ECO:0000313" key="1">
    <source>
        <dbReference type="EMBL" id="KAK8061883.1"/>
    </source>
</evidence>
<name>A0ABR1USI6_9PEZI</name>
<evidence type="ECO:0000313" key="2">
    <source>
        <dbReference type="Proteomes" id="UP001480595"/>
    </source>
</evidence>